<evidence type="ECO:0000313" key="9">
    <source>
        <dbReference type="Proteomes" id="UP000226079"/>
    </source>
</evidence>
<dbReference type="RefSeq" id="WP_143483676.1">
    <property type="nucleotide sequence ID" value="NZ_PDJC01000001.1"/>
</dbReference>
<dbReference type="PANTHER" id="PTHR31632:SF2">
    <property type="entry name" value="PLASMA MEMBRANE IRON PERMEASE"/>
    <property type="match status" value="1"/>
</dbReference>
<dbReference type="Proteomes" id="UP000226079">
    <property type="component" value="Unassembled WGS sequence"/>
</dbReference>
<comment type="subcellular location">
    <subcellularLocation>
        <location evidence="1">Membrane</location>
        <topology evidence="1">Multi-pass membrane protein</topology>
    </subcellularLocation>
</comment>
<gene>
    <name evidence="8" type="ORF">ATK74_2646</name>
</gene>
<name>A0A2A9CV93_9ACTN</name>
<feature type="transmembrane region" description="Helical" evidence="7">
    <location>
        <begin position="6"/>
        <end position="27"/>
    </location>
</feature>
<feature type="transmembrane region" description="Helical" evidence="7">
    <location>
        <begin position="71"/>
        <end position="93"/>
    </location>
</feature>
<evidence type="ECO:0000256" key="4">
    <source>
        <dbReference type="ARBA" id="ARBA00022989"/>
    </source>
</evidence>
<dbReference type="EMBL" id="PDJC01000001">
    <property type="protein sequence ID" value="PFG18066.1"/>
    <property type="molecule type" value="Genomic_DNA"/>
</dbReference>
<feature type="transmembrane region" description="Helical" evidence="7">
    <location>
        <begin position="105"/>
        <end position="126"/>
    </location>
</feature>
<evidence type="ECO:0000256" key="7">
    <source>
        <dbReference type="SAM" id="Phobius"/>
    </source>
</evidence>
<accession>A0A2A9CV93</accession>
<dbReference type="AlphaFoldDB" id="A0A2A9CV93"/>
<proteinExistence type="inferred from homology"/>
<keyword evidence="5 7" id="KW-0472">Membrane</keyword>
<feature type="transmembrane region" description="Helical" evidence="7">
    <location>
        <begin position="39"/>
        <end position="59"/>
    </location>
</feature>
<evidence type="ECO:0000256" key="6">
    <source>
        <dbReference type="SAM" id="MobiDB-lite"/>
    </source>
</evidence>
<protein>
    <submittedName>
        <fullName evidence="8">High-affinity iron transporter</fullName>
    </submittedName>
</protein>
<reference evidence="8 9" key="1">
    <citation type="submission" date="2017-10" db="EMBL/GenBank/DDBJ databases">
        <title>Sequencing the genomes of 1000 actinobacteria strains.</title>
        <authorList>
            <person name="Klenk H.-P."/>
        </authorList>
    </citation>
    <scope>NUCLEOTIDE SEQUENCE [LARGE SCALE GENOMIC DNA]</scope>
    <source>
        <strain evidence="8 9">DSM 15597</strain>
    </source>
</reference>
<keyword evidence="9" id="KW-1185">Reference proteome</keyword>
<organism evidence="8 9">
    <name type="scientific">Propionicimonas paludicola</name>
    <dbReference type="NCBI Taxonomy" id="185243"/>
    <lineage>
        <taxon>Bacteria</taxon>
        <taxon>Bacillati</taxon>
        <taxon>Actinomycetota</taxon>
        <taxon>Actinomycetes</taxon>
        <taxon>Propionibacteriales</taxon>
        <taxon>Nocardioidaceae</taxon>
        <taxon>Propionicimonas</taxon>
    </lineage>
</organism>
<dbReference type="NCBIfam" id="NF041756">
    <property type="entry name" value="EfeU"/>
    <property type="match status" value="1"/>
</dbReference>
<evidence type="ECO:0000256" key="1">
    <source>
        <dbReference type="ARBA" id="ARBA00004141"/>
    </source>
</evidence>
<dbReference type="GO" id="GO:0033573">
    <property type="term" value="C:high-affinity iron permease complex"/>
    <property type="evidence" value="ECO:0007669"/>
    <property type="project" value="InterPro"/>
</dbReference>
<evidence type="ECO:0000256" key="3">
    <source>
        <dbReference type="ARBA" id="ARBA00022692"/>
    </source>
</evidence>
<dbReference type="PANTHER" id="PTHR31632">
    <property type="entry name" value="IRON TRANSPORTER FTH1"/>
    <property type="match status" value="1"/>
</dbReference>
<dbReference type="Pfam" id="PF03239">
    <property type="entry name" value="FTR1"/>
    <property type="match status" value="1"/>
</dbReference>
<dbReference type="GO" id="GO:0015093">
    <property type="term" value="F:ferrous iron transmembrane transporter activity"/>
    <property type="evidence" value="ECO:0007669"/>
    <property type="project" value="TreeGrafter"/>
</dbReference>
<comment type="caution">
    <text evidence="8">The sequence shown here is derived from an EMBL/GenBank/DDBJ whole genome shotgun (WGS) entry which is preliminary data.</text>
</comment>
<feature type="transmembrane region" description="Helical" evidence="7">
    <location>
        <begin position="176"/>
        <end position="196"/>
    </location>
</feature>
<dbReference type="OrthoDB" id="7260758at2"/>
<evidence type="ECO:0000313" key="8">
    <source>
        <dbReference type="EMBL" id="PFG18066.1"/>
    </source>
</evidence>
<dbReference type="InterPro" id="IPR004923">
    <property type="entry name" value="FTR1/Fip1/EfeU"/>
</dbReference>
<keyword evidence="3 7" id="KW-0812">Transmembrane</keyword>
<evidence type="ECO:0000256" key="2">
    <source>
        <dbReference type="ARBA" id="ARBA00008333"/>
    </source>
</evidence>
<evidence type="ECO:0000256" key="5">
    <source>
        <dbReference type="ARBA" id="ARBA00023136"/>
    </source>
</evidence>
<comment type="similarity">
    <text evidence="2">Belongs to the oxidase-dependent Fe transporter (OFeT) (TC 9.A.10.1) family.</text>
</comment>
<feature type="region of interest" description="Disordered" evidence="6">
    <location>
        <begin position="297"/>
        <end position="321"/>
    </location>
</feature>
<keyword evidence="4 7" id="KW-1133">Transmembrane helix</keyword>
<sequence>MFLGSFLIGLREGLEAALIVGILIAYLIRRDRRDVLPRLWWGVAAAITLSAALGAAFTFGSYTLSFEAQEMVGGLMSLLAVAMVTWMVFWMMATGHRIKAELETGADKALAVGTGAAIAWIAFVSVGREGLETTLMLWGWALQPEALLGALAGITAAVVLGYLAYRGLAKISYATFFQWTGAFLIVVAAGILAYGIHDLQEAALLPGPFSGHPITPTDLRTGEVLTGFTDGPFWMASFPFGWAFDVSATVDPSGALAALAKGTIGLTPQMSWLEVIAWITYLAVVLPKFLRRVREQRRARRTPTHKPTPVETAPAPAGRAA</sequence>
<feature type="transmembrane region" description="Helical" evidence="7">
    <location>
        <begin position="146"/>
        <end position="164"/>
    </location>
</feature>
<feature type="transmembrane region" description="Helical" evidence="7">
    <location>
        <begin position="271"/>
        <end position="290"/>
    </location>
</feature>